<evidence type="ECO:0000259" key="4">
    <source>
        <dbReference type="Pfam" id="PF24677"/>
    </source>
</evidence>
<feature type="transmembrane region" description="Helical" evidence="2">
    <location>
        <begin position="440"/>
        <end position="457"/>
    </location>
</feature>
<feature type="transmembrane region" description="Helical" evidence="2">
    <location>
        <begin position="271"/>
        <end position="289"/>
    </location>
</feature>
<reference evidence="5 6" key="1">
    <citation type="submission" date="2018-07" db="EMBL/GenBank/DDBJ databases">
        <title>Genome analysis of Larkinella rosea.</title>
        <authorList>
            <person name="Zhou Z."/>
            <person name="Wang G."/>
        </authorList>
    </citation>
    <scope>NUCLEOTIDE SEQUENCE [LARGE SCALE GENOMIC DNA]</scope>
    <source>
        <strain evidence="6">zzj9</strain>
    </source>
</reference>
<dbReference type="OrthoDB" id="909787at2"/>
<comment type="caution">
    <text evidence="5">The sequence shown here is derived from an EMBL/GenBank/DDBJ whole genome shotgun (WGS) entry which is preliminary data.</text>
</comment>
<feature type="domain" description="DUF7654" evidence="3">
    <location>
        <begin position="550"/>
        <end position="693"/>
    </location>
</feature>
<feature type="transmembrane region" description="Helical" evidence="2">
    <location>
        <begin position="246"/>
        <end position="265"/>
    </location>
</feature>
<feature type="transmembrane region" description="Helical" evidence="2">
    <location>
        <begin position="522"/>
        <end position="539"/>
    </location>
</feature>
<evidence type="ECO:0000256" key="1">
    <source>
        <dbReference type="SAM" id="MobiDB-lite"/>
    </source>
</evidence>
<feature type="transmembrane region" description="Helical" evidence="2">
    <location>
        <begin position="172"/>
        <end position="192"/>
    </location>
</feature>
<gene>
    <name evidence="5" type="ORF">DUE52_18570</name>
</gene>
<organism evidence="5 6">
    <name type="scientific">Larkinella punicea</name>
    <dbReference type="NCBI Taxonomy" id="2315727"/>
    <lineage>
        <taxon>Bacteria</taxon>
        <taxon>Pseudomonadati</taxon>
        <taxon>Bacteroidota</taxon>
        <taxon>Cytophagia</taxon>
        <taxon>Cytophagales</taxon>
        <taxon>Spirosomataceae</taxon>
        <taxon>Larkinella</taxon>
    </lineage>
</organism>
<feature type="transmembrane region" description="Helical" evidence="2">
    <location>
        <begin position="60"/>
        <end position="79"/>
    </location>
</feature>
<dbReference type="Pfam" id="PF24677">
    <property type="entry name" value="DUF7657"/>
    <property type="match status" value="1"/>
</dbReference>
<protein>
    <recommendedName>
        <fullName evidence="7">Glycosyltransferase RgtA/B/C/D-like domain-containing protein</fullName>
    </recommendedName>
</protein>
<feature type="transmembrane region" description="Helical" evidence="2">
    <location>
        <begin position="401"/>
        <end position="420"/>
    </location>
</feature>
<feature type="transmembrane region" description="Helical" evidence="2">
    <location>
        <begin position="374"/>
        <end position="394"/>
    </location>
</feature>
<evidence type="ECO:0008006" key="7">
    <source>
        <dbReference type="Google" id="ProtNLM"/>
    </source>
</evidence>
<evidence type="ECO:0000313" key="6">
    <source>
        <dbReference type="Proteomes" id="UP000253383"/>
    </source>
</evidence>
<keyword evidence="2" id="KW-0472">Membrane</keyword>
<dbReference type="EMBL" id="QOWE01000015">
    <property type="protein sequence ID" value="RCR68068.1"/>
    <property type="molecule type" value="Genomic_DNA"/>
</dbReference>
<feature type="transmembrane region" description="Helical" evidence="2">
    <location>
        <begin position="220"/>
        <end position="239"/>
    </location>
</feature>
<feature type="transmembrane region" description="Helical" evidence="2">
    <location>
        <begin position="197"/>
        <end position="214"/>
    </location>
</feature>
<dbReference type="InterPro" id="IPR056071">
    <property type="entry name" value="DUF7654"/>
</dbReference>
<dbReference type="AlphaFoldDB" id="A0A368JK92"/>
<evidence type="ECO:0000256" key="2">
    <source>
        <dbReference type="SAM" id="Phobius"/>
    </source>
</evidence>
<feature type="transmembrane region" description="Helical" evidence="2">
    <location>
        <begin position="301"/>
        <end position="319"/>
    </location>
</feature>
<keyword evidence="2" id="KW-0812">Transmembrane</keyword>
<dbReference type="InterPro" id="IPR056074">
    <property type="entry name" value="DUF7657"/>
</dbReference>
<feature type="transmembrane region" description="Helical" evidence="2">
    <location>
        <begin position="464"/>
        <end position="485"/>
    </location>
</feature>
<keyword evidence="6" id="KW-1185">Reference proteome</keyword>
<feature type="region of interest" description="Disordered" evidence="1">
    <location>
        <begin position="1"/>
        <end position="37"/>
    </location>
</feature>
<dbReference type="Pfam" id="PF24672">
    <property type="entry name" value="DUF7654"/>
    <property type="match status" value="1"/>
</dbReference>
<sequence length="694" mass="78632">MSKKKKIPATSQPNLTRSVSNHQPIDSSANRSVVSTETTTAGIPSRKGFELIVFDKRLKWFIGICVGLFLLLTLAKIHYSSIPYWNQVIPDGSDPRRGLISGKPLPIRIDEWGVSTPFILSQIQNGFPLENPAIGGERPALVGYYPVNHFVSIFRPDYWGFFLLSPEQGFAWWWQFKVIGSLVALTLLLLLLTRNNFWLSVFGAFWLVFSSGIARWSFYLLPNLLPGALLVVASIYLFYGRSVKALLVSGLLFVWAFAAFALALYPPYQVPLGYLLVFLLVGYVWREFHKEWLFDKLPAKLLTFGAAFALLGVIFYMYYGDAKSSIDAMSHTVYPGQRSETGGTGFIANWFSEYYSWLVDDARFPKEWLNICELSHFITFAPVIFLSLILLFVYSRKVDPLLMAVSLFVLIFWAWIEVGFPDWLAKMTLLNLSPTRRAQVPFGVGNVFLTLLYLDYVRKHPIKVSGLVSALAIGGVVALMIYAAVLNLNDSNGFFKAHQVFLPTLFFAALSVLLLPFWRFPYQTVIFCSAIFLFVLPGLKANPVSKGLAPLTDHLLYKNIRELHEQEPKARWVVIGSQYITYMVSATGVNQLSGVKNLPDFKTMRVLDPTAKRDSAYNRYAHTVYYTYIDGRDSTVINNTFEDGYAVGVDPCSPKLKKLNVKYFVFDRAPQPAEIRCLRQVRKLGSIEIYRIND</sequence>
<feature type="compositionally biased region" description="Polar residues" evidence="1">
    <location>
        <begin position="9"/>
        <end position="37"/>
    </location>
</feature>
<proteinExistence type="predicted"/>
<dbReference type="RefSeq" id="WP_114407533.1">
    <property type="nucleotide sequence ID" value="NZ_QOWE01000015.1"/>
</dbReference>
<accession>A0A368JK92</accession>
<name>A0A368JK92_9BACT</name>
<feature type="domain" description="DUF7657" evidence="4">
    <location>
        <begin position="59"/>
        <end position="456"/>
    </location>
</feature>
<dbReference type="Proteomes" id="UP000253383">
    <property type="component" value="Unassembled WGS sequence"/>
</dbReference>
<evidence type="ECO:0000259" key="3">
    <source>
        <dbReference type="Pfam" id="PF24672"/>
    </source>
</evidence>
<keyword evidence="2" id="KW-1133">Transmembrane helix</keyword>
<evidence type="ECO:0000313" key="5">
    <source>
        <dbReference type="EMBL" id="RCR68068.1"/>
    </source>
</evidence>
<feature type="transmembrane region" description="Helical" evidence="2">
    <location>
        <begin position="497"/>
        <end position="515"/>
    </location>
</feature>